<evidence type="ECO:0000256" key="4">
    <source>
        <dbReference type="ARBA" id="ARBA00022723"/>
    </source>
</evidence>
<dbReference type="InterPro" id="IPR027586">
    <property type="entry name" value="rSAM_metal_mat"/>
</dbReference>
<dbReference type="CDD" id="cd01335">
    <property type="entry name" value="Radical_SAM"/>
    <property type="match status" value="1"/>
</dbReference>
<accession>A0A0F9E178</accession>
<dbReference type="GO" id="GO:0016491">
    <property type="term" value="F:oxidoreductase activity"/>
    <property type="evidence" value="ECO:0007669"/>
    <property type="project" value="UniProtKB-KW"/>
</dbReference>
<protein>
    <recommendedName>
        <fullName evidence="9">Radical SAM core domain-containing protein</fullName>
    </recommendedName>
</protein>
<dbReference type="Pfam" id="PF04055">
    <property type="entry name" value="Radical_SAM"/>
    <property type="match status" value="1"/>
</dbReference>
<dbReference type="SFLD" id="SFLDG01387">
    <property type="entry name" value="BtrN-like_SPASM_domain_contain"/>
    <property type="match status" value="1"/>
</dbReference>
<dbReference type="PROSITE" id="PS01305">
    <property type="entry name" value="MOAA_NIFB_PQQE"/>
    <property type="match status" value="1"/>
</dbReference>
<keyword evidence="7" id="KW-0411">Iron-sulfur</keyword>
<dbReference type="PANTHER" id="PTHR11228:SF7">
    <property type="entry name" value="PQQA PEPTIDE CYCLASE"/>
    <property type="match status" value="1"/>
</dbReference>
<dbReference type="Gene3D" id="3.20.20.70">
    <property type="entry name" value="Aldolase class I"/>
    <property type="match status" value="1"/>
</dbReference>
<dbReference type="SFLD" id="SFLDG01067">
    <property type="entry name" value="SPASM/twitch_domain_containing"/>
    <property type="match status" value="1"/>
</dbReference>
<dbReference type="GO" id="GO:0046872">
    <property type="term" value="F:metal ion binding"/>
    <property type="evidence" value="ECO:0007669"/>
    <property type="project" value="UniProtKB-KW"/>
</dbReference>
<dbReference type="SMART" id="SM00729">
    <property type="entry name" value="Elp3"/>
    <property type="match status" value="1"/>
</dbReference>
<keyword evidence="4" id="KW-0479">Metal-binding</keyword>
<gene>
    <name evidence="10" type="ORF">LCGC14_2211280</name>
</gene>
<feature type="domain" description="Radical SAM core" evidence="9">
    <location>
        <begin position="24"/>
        <end position="248"/>
    </location>
</feature>
<evidence type="ECO:0000256" key="3">
    <source>
        <dbReference type="ARBA" id="ARBA00022691"/>
    </source>
</evidence>
<reference evidence="10" key="1">
    <citation type="journal article" date="2015" name="Nature">
        <title>Complex archaea that bridge the gap between prokaryotes and eukaryotes.</title>
        <authorList>
            <person name="Spang A."/>
            <person name="Saw J.H."/>
            <person name="Jorgensen S.L."/>
            <person name="Zaremba-Niedzwiedzka K."/>
            <person name="Martijn J."/>
            <person name="Lind A.E."/>
            <person name="van Eijk R."/>
            <person name="Schleper C."/>
            <person name="Guy L."/>
            <person name="Ettema T.J."/>
        </authorList>
    </citation>
    <scope>NUCLEOTIDE SEQUENCE</scope>
</reference>
<evidence type="ECO:0000256" key="8">
    <source>
        <dbReference type="SAM" id="MobiDB-lite"/>
    </source>
</evidence>
<evidence type="ECO:0000313" key="10">
    <source>
        <dbReference type="EMBL" id="KKL59841.1"/>
    </source>
</evidence>
<evidence type="ECO:0000256" key="5">
    <source>
        <dbReference type="ARBA" id="ARBA00023002"/>
    </source>
</evidence>
<evidence type="ECO:0000256" key="2">
    <source>
        <dbReference type="ARBA" id="ARBA00022485"/>
    </source>
</evidence>
<organism evidence="10">
    <name type="scientific">marine sediment metagenome</name>
    <dbReference type="NCBI Taxonomy" id="412755"/>
    <lineage>
        <taxon>unclassified sequences</taxon>
        <taxon>metagenomes</taxon>
        <taxon>ecological metagenomes</taxon>
    </lineage>
</organism>
<dbReference type="InterPro" id="IPR050377">
    <property type="entry name" value="Radical_SAM_PqqE_MftC-like"/>
</dbReference>
<dbReference type="InterPro" id="IPR000385">
    <property type="entry name" value="MoaA_NifB_PqqE_Fe-S-bd_CS"/>
</dbReference>
<keyword evidence="2" id="KW-0004">4Fe-4S</keyword>
<name>A0A0F9E178_9ZZZZ</name>
<dbReference type="PANTHER" id="PTHR11228">
    <property type="entry name" value="RADICAL SAM DOMAIN PROTEIN"/>
    <property type="match status" value="1"/>
</dbReference>
<feature type="region of interest" description="Disordered" evidence="8">
    <location>
        <begin position="1"/>
        <end position="20"/>
    </location>
</feature>
<dbReference type="InterPro" id="IPR023885">
    <property type="entry name" value="4Fe4S-binding_SPASM_dom"/>
</dbReference>
<dbReference type="InterPro" id="IPR013785">
    <property type="entry name" value="Aldolase_TIM"/>
</dbReference>
<dbReference type="SFLD" id="SFLDS00029">
    <property type="entry name" value="Radical_SAM"/>
    <property type="match status" value="1"/>
</dbReference>
<dbReference type="Pfam" id="PF13186">
    <property type="entry name" value="SPASM"/>
    <property type="match status" value="1"/>
</dbReference>
<dbReference type="CDD" id="cd21121">
    <property type="entry name" value="SPASM_Cmo-like"/>
    <property type="match status" value="1"/>
</dbReference>
<dbReference type="NCBIfam" id="TIGR04311">
    <property type="entry name" value="rSAM_Geo_metal"/>
    <property type="match status" value="1"/>
</dbReference>
<proteinExistence type="predicted"/>
<dbReference type="PROSITE" id="PS51918">
    <property type="entry name" value="RADICAL_SAM"/>
    <property type="match status" value="1"/>
</dbReference>
<comment type="caution">
    <text evidence="10">The sequence shown here is derived from an EMBL/GenBank/DDBJ whole genome shotgun (WGS) entry which is preliminary data.</text>
</comment>
<evidence type="ECO:0000256" key="7">
    <source>
        <dbReference type="ARBA" id="ARBA00023014"/>
    </source>
</evidence>
<keyword evidence="3" id="KW-0949">S-adenosyl-L-methionine</keyword>
<dbReference type="InterPro" id="IPR006638">
    <property type="entry name" value="Elp3/MiaA/NifB-like_rSAM"/>
</dbReference>
<evidence type="ECO:0000256" key="6">
    <source>
        <dbReference type="ARBA" id="ARBA00023004"/>
    </source>
</evidence>
<keyword evidence="5" id="KW-0560">Oxidoreductase</keyword>
<dbReference type="GO" id="GO:0051539">
    <property type="term" value="F:4 iron, 4 sulfur cluster binding"/>
    <property type="evidence" value="ECO:0007669"/>
    <property type="project" value="UniProtKB-KW"/>
</dbReference>
<dbReference type="EMBL" id="LAZR01029350">
    <property type="protein sequence ID" value="KKL59841.1"/>
    <property type="molecule type" value="Genomic_DNA"/>
</dbReference>
<evidence type="ECO:0000259" key="9">
    <source>
        <dbReference type="PROSITE" id="PS51918"/>
    </source>
</evidence>
<dbReference type="InterPro" id="IPR007197">
    <property type="entry name" value="rSAM"/>
</dbReference>
<dbReference type="InterPro" id="IPR034391">
    <property type="entry name" value="AdoMet-like_SPASM_containing"/>
</dbReference>
<sequence length="448" mass="51192">MPLTDMPDIKDIKDTDKVSPGKLKPYPSKLFVEITTKCNLSCGMCVKHNEEGIEEGDLSRETFEALVPALPHIESLVLSGIGEPLTHPHLEEYIKRAKALMPAGSWVGFQTNGMLLDDARAKALVRAGLDKICISLDSISEGSFSRIREGGNIGAVKRAFKALRSAKAERPEQELSIGIEYVLMRDNLAELPETIRWAARHGASYAIVTQLLPYKKPIAKQAVYDTNTFDAIDIYKGWKARAKSDGVDLLEYFDNFIKHYKTDYELKLDDYMKRMKDDAAGRGIALQTEKLLGRDEEWFQEVESVYDRVRDISKEEGIDVTLPEIAPRNSRRCEFVETSSVFVSWYGEVHPCYFLWHRYSCYIGGWEKQVKPWVLGSLNDRDILEVWNDPDYLSFRERVVKYDFPFCFDCNFALCDYAQLEDFEHDCYIATVPCGACLWCTGLFHCLQ</sequence>
<dbReference type="AlphaFoldDB" id="A0A0F9E178"/>
<keyword evidence="6" id="KW-0408">Iron</keyword>
<dbReference type="SUPFAM" id="SSF102114">
    <property type="entry name" value="Radical SAM enzymes"/>
    <property type="match status" value="1"/>
</dbReference>
<feature type="compositionally biased region" description="Basic and acidic residues" evidence="8">
    <location>
        <begin position="7"/>
        <end position="19"/>
    </location>
</feature>
<comment type="cofactor">
    <cofactor evidence="1">
        <name>[4Fe-4S] cluster</name>
        <dbReference type="ChEBI" id="CHEBI:49883"/>
    </cofactor>
</comment>
<dbReference type="GO" id="GO:0032324">
    <property type="term" value="P:molybdopterin cofactor biosynthetic process"/>
    <property type="evidence" value="ECO:0007669"/>
    <property type="project" value="UniProtKB-ARBA"/>
</dbReference>
<evidence type="ECO:0000256" key="1">
    <source>
        <dbReference type="ARBA" id="ARBA00001966"/>
    </source>
</evidence>
<dbReference type="InterPro" id="IPR058240">
    <property type="entry name" value="rSAM_sf"/>
</dbReference>